<organism evidence="2 3">
    <name type="scientific">Dreissena polymorpha</name>
    <name type="common">Zebra mussel</name>
    <name type="synonym">Mytilus polymorpha</name>
    <dbReference type="NCBI Taxonomy" id="45954"/>
    <lineage>
        <taxon>Eukaryota</taxon>
        <taxon>Metazoa</taxon>
        <taxon>Spiralia</taxon>
        <taxon>Lophotrochozoa</taxon>
        <taxon>Mollusca</taxon>
        <taxon>Bivalvia</taxon>
        <taxon>Autobranchia</taxon>
        <taxon>Heteroconchia</taxon>
        <taxon>Euheterodonta</taxon>
        <taxon>Imparidentia</taxon>
        <taxon>Neoheterodontei</taxon>
        <taxon>Myida</taxon>
        <taxon>Dreissenoidea</taxon>
        <taxon>Dreissenidae</taxon>
        <taxon>Dreissena</taxon>
    </lineage>
</organism>
<protein>
    <submittedName>
        <fullName evidence="2">Uncharacterized protein</fullName>
    </submittedName>
</protein>
<dbReference type="EMBL" id="JAIWYP010000001">
    <property type="protein sequence ID" value="KAH3884260.1"/>
    <property type="molecule type" value="Genomic_DNA"/>
</dbReference>
<comment type="caution">
    <text evidence="2">The sequence shown here is derived from an EMBL/GenBank/DDBJ whole genome shotgun (WGS) entry which is preliminary data.</text>
</comment>
<gene>
    <name evidence="2" type="ORF">DPMN_008237</name>
</gene>
<keyword evidence="3" id="KW-1185">Reference proteome</keyword>
<evidence type="ECO:0000313" key="3">
    <source>
        <dbReference type="Proteomes" id="UP000828390"/>
    </source>
</evidence>
<evidence type="ECO:0000313" key="2">
    <source>
        <dbReference type="EMBL" id="KAH3884260.1"/>
    </source>
</evidence>
<feature type="compositionally biased region" description="Pro residues" evidence="1">
    <location>
        <begin position="43"/>
        <end position="54"/>
    </location>
</feature>
<name>A0A9D4MXZ4_DREPO</name>
<dbReference type="Proteomes" id="UP000828390">
    <property type="component" value="Unassembled WGS sequence"/>
</dbReference>
<accession>A0A9D4MXZ4</accession>
<reference evidence="2" key="2">
    <citation type="submission" date="2020-11" db="EMBL/GenBank/DDBJ databases">
        <authorList>
            <person name="McCartney M.A."/>
            <person name="Auch B."/>
            <person name="Kono T."/>
            <person name="Mallez S."/>
            <person name="Becker A."/>
            <person name="Gohl D.M."/>
            <person name="Silverstein K.A.T."/>
            <person name="Koren S."/>
            <person name="Bechman K.B."/>
            <person name="Herman A."/>
            <person name="Abrahante J.E."/>
            <person name="Garbe J."/>
        </authorList>
    </citation>
    <scope>NUCLEOTIDE SEQUENCE</scope>
    <source>
        <strain evidence="2">Duluth1</strain>
        <tissue evidence="2">Whole animal</tissue>
    </source>
</reference>
<reference evidence="2" key="1">
    <citation type="journal article" date="2019" name="bioRxiv">
        <title>The Genome of the Zebra Mussel, Dreissena polymorpha: A Resource for Invasive Species Research.</title>
        <authorList>
            <person name="McCartney M.A."/>
            <person name="Auch B."/>
            <person name="Kono T."/>
            <person name="Mallez S."/>
            <person name="Zhang Y."/>
            <person name="Obille A."/>
            <person name="Becker A."/>
            <person name="Abrahante J.E."/>
            <person name="Garbe J."/>
            <person name="Badalamenti J.P."/>
            <person name="Herman A."/>
            <person name="Mangelson H."/>
            <person name="Liachko I."/>
            <person name="Sullivan S."/>
            <person name="Sone E.D."/>
            <person name="Koren S."/>
            <person name="Silverstein K.A.T."/>
            <person name="Beckman K.B."/>
            <person name="Gohl D.M."/>
        </authorList>
    </citation>
    <scope>NUCLEOTIDE SEQUENCE</scope>
    <source>
        <strain evidence="2">Duluth1</strain>
        <tissue evidence="2">Whole animal</tissue>
    </source>
</reference>
<feature type="region of interest" description="Disordered" evidence="1">
    <location>
        <begin position="38"/>
        <end position="74"/>
    </location>
</feature>
<evidence type="ECO:0000256" key="1">
    <source>
        <dbReference type="SAM" id="MobiDB-lite"/>
    </source>
</evidence>
<proteinExistence type="predicted"/>
<sequence>MSEVFISARRLYRRATHSHTSTLGLKHRHTVVRMSLRNRYIERPPPQRGPPPREVSPYFKGGGEVPSHQIWRSR</sequence>
<dbReference type="AlphaFoldDB" id="A0A9D4MXZ4"/>